<feature type="transmembrane region" description="Helical" evidence="6">
    <location>
        <begin position="24"/>
        <end position="45"/>
    </location>
</feature>
<feature type="transmembrane region" description="Helical" evidence="6">
    <location>
        <begin position="149"/>
        <end position="171"/>
    </location>
</feature>
<dbReference type="EMBL" id="JASWJB010000059">
    <property type="protein sequence ID" value="KAK2603666.1"/>
    <property type="molecule type" value="Genomic_DNA"/>
</dbReference>
<organism evidence="8 9">
    <name type="scientific">Conoideocrella luteorostrata</name>
    <dbReference type="NCBI Taxonomy" id="1105319"/>
    <lineage>
        <taxon>Eukaryota</taxon>
        <taxon>Fungi</taxon>
        <taxon>Dikarya</taxon>
        <taxon>Ascomycota</taxon>
        <taxon>Pezizomycotina</taxon>
        <taxon>Sordariomycetes</taxon>
        <taxon>Hypocreomycetidae</taxon>
        <taxon>Hypocreales</taxon>
        <taxon>Clavicipitaceae</taxon>
        <taxon>Conoideocrella</taxon>
    </lineage>
</organism>
<accession>A0AAJ0CRX3</accession>
<evidence type="ECO:0000313" key="9">
    <source>
        <dbReference type="Proteomes" id="UP001251528"/>
    </source>
</evidence>
<dbReference type="GO" id="GO:0016020">
    <property type="term" value="C:membrane"/>
    <property type="evidence" value="ECO:0007669"/>
    <property type="project" value="UniProtKB-SubCell"/>
</dbReference>
<evidence type="ECO:0000256" key="2">
    <source>
        <dbReference type="ARBA" id="ARBA00022692"/>
    </source>
</evidence>
<evidence type="ECO:0000313" key="8">
    <source>
        <dbReference type="EMBL" id="KAK2603666.1"/>
    </source>
</evidence>
<dbReference type="AlphaFoldDB" id="A0AAJ0CRX3"/>
<dbReference type="Pfam" id="PF20684">
    <property type="entry name" value="Fung_rhodopsin"/>
    <property type="match status" value="1"/>
</dbReference>
<comment type="subcellular location">
    <subcellularLocation>
        <location evidence="1">Membrane</location>
        <topology evidence="1">Multi-pass membrane protein</topology>
    </subcellularLocation>
</comment>
<feature type="transmembrane region" description="Helical" evidence="6">
    <location>
        <begin position="114"/>
        <end position="137"/>
    </location>
</feature>
<evidence type="ECO:0000256" key="1">
    <source>
        <dbReference type="ARBA" id="ARBA00004141"/>
    </source>
</evidence>
<dbReference type="PANTHER" id="PTHR33048:SF47">
    <property type="entry name" value="INTEGRAL MEMBRANE PROTEIN-RELATED"/>
    <property type="match status" value="1"/>
</dbReference>
<feature type="domain" description="Rhodopsin" evidence="7">
    <location>
        <begin position="49"/>
        <end position="302"/>
    </location>
</feature>
<comment type="caution">
    <text evidence="8">The sequence shown here is derived from an EMBL/GenBank/DDBJ whole genome shotgun (WGS) entry which is preliminary data.</text>
</comment>
<protein>
    <recommendedName>
        <fullName evidence="7">Rhodopsin domain-containing protein</fullName>
    </recommendedName>
</protein>
<proteinExistence type="inferred from homology"/>
<gene>
    <name evidence="8" type="ORF">QQS21_004139</name>
</gene>
<evidence type="ECO:0000256" key="3">
    <source>
        <dbReference type="ARBA" id="ARBA00022989"/>
    </source>
</evidence>
<reference evidence="8" key="1">
    <citation type="submission" date="2023-06" db="EMBL/GenBank/DDBJ databases">
        <title>Conoideocrella luteorostrata (Hypocreales: Clavicipitaceae), a potential biocontrol fungus for elongate hemlock scale in United States Christmas tree production areas.</title>
        <authorList>
            <person name="Barrett H."/>
            <person name="Lovett B."/>
            <person name="Macias A.M."/>
            <person name="Stajich J.E."/>
            <person name="Kasson M.T."/>
        </authorList>
    </citation>
    <scope>NUCLEOTIDE SEQUENCE</scope>
    <source>
        <strain evidence="8">ARSEF 14590</strain>
    </source>
</reference>
<feature type="transmembrane region" description="Helical" evidence="6">
    <location>
        <begin position="211"/>
        <end position="230"/>
    </location>
</feature>
<evidence type="ECO:0000256" key="6">
    <source>
        <dbReference type="SAM" id="Phobius"/>
    </source>
</evidence>
<evidence type="ECO:0000259" key="7">
    <source>
        <dbReference type="Pfam" id="PF20684"/>
    </source>
</evidence>
<keyword evidence="4 6" id="KW-0472">Membrane</keyword>
<sequence>MATSPPPMTAAQRELYSEDRRPQIYAALITLLVINNVIASGRIWVHWKVYYRHHRSLRQVFAEDYCILLSALCIDAVIGNLLAATHYGLGLHSWRINIEDPDFPSNLSHTFKHVWATMLLTGPTFSLIKLALLFFYRRLFLVNQAWLRIAWWANMVYVLLWLIGATGFYAFQCWPPIYYFMQYYHRYNRPPPYPITGQCNATTVTNVSIPLIFGLFSDIMVLILPVATIFRLHMTRKAKIGLTLVFSVGLIACLLDMVRIVELNFDTDDKIDPSYGVVIFLILSAATEVAAVVCASMPVIGPQVLRHYLPHSHPSDPYDSNRLSDGRHRHAAGGFKQLSHSQEQNSLKAEDGIGLNVINVRGNEPTQVRRKPMTDCSIWVQNEVEVTVDHSRAAREEMKRGEV</sequence>
<feature type="transmembrane region" description="Helical" evidence="6">
    <location>
        <begin position="273"/>
        <end position="300"/>
    </location>
</feature>
<dbReference type="InterPro" id="IPR052337">
    <property type="entry name" value="SAT4-like"/>
</dbReference>
<feature type="transmembrane region" description="Helical" evidence="6">
    <location>
        <begin position="65"/>
        <end position="87"/>
    </location>
</feature>
<keyword evidence="2 6" id="KW-0812">Transmembrane</keyword>
<feature type="transmembrane region" description="Helical" evidence="6">
    <location>
        <begin position="242"/>
        <end position="261"/>
    </location>
</feature>
<keyword evidence="3 6" id="KW-1133">Transmembrane helix</keyword>
<evidence type="ECO:0000256" key="5">
    <source>
        <dbReference type="ARBA" id="ARBA00038359"/>
    </source>
</evidence>
<name>A0AAJ0CRX3_9HYPO</name>
<dbReference type="InterPro" id="IPR049326">
    <property type="entry name" value="Rhodopsin_dom_fungi"/>
</dbReference>
<dbReference type="Proteomes" id="UP001251528">
    <property type="component" value="Unassembled WGS sequence"/>
</dbReference>
<dbReference type="PANTHER" id="PTHR33048">
    <property type="entry name" value="PTH11-LIKE INTEGRAL MEMBRANE PROTEIN (AFU_ORTHOLOGUE AFUA_5G11245)"/>
    <property type="match status" value="1"/>
</dbReference>
<keyword evidence="9" id="KW-1185">Reference proteome</keyword>
<evidence type="ECO:0000256" key="4">
    <source>
        <dbReference type="ARBA" id="ARBA00023136"/>
    </source>
</evidence>
<comment type="similarity">
    <text evidence="5">Belongs to the SAT4 family.</text>
</comment>